<feature type="transmembrane region" description="Helical" evidence="2">
    <location>
        <begin position="54"/>
        <end position="73"/>
    </location>
</feature>
<feature type="region of interest" description="Disordered" evidence="1">
    <location>
        <begin position="246"/>
        <end position="311"/>
    </location>
</feature>
<feature type="compositionally biased region" description="Polar residues" evidence="1">
    <location>
        <begin position="246"/>
        <end position="265"/>
    </location>
</feature>
<feature type="transmembrane region" description="Helical" evidence="2">
    <location>
        <begin position="223"/>
        <end position="241"/>
    </location>
</feature>
<protein>
    <submittedName>
        <fullName evidence="3">Unannotated protein</fullName>
    </submittedName>
</protein>
<keyword evidence="2" id="KW-1133">Transmembrane helix</keyword>
<feature type="transmembrane region" description="Helical" evidence="2">
    <location>
        <begin position="85"/>
        <end position="106"/>
    </location>
</feature>
<evidence type="ECO:0000256" key="1">
    <source>
        <dbReference type="SAM" id="MobiDB-lite"/>
    </source>
</evidence>
<feature type="compositionally biased region" description="Basic and acidic residues" evidence="1">
    <location>
        <begin position="287"/>
        <end position="296"/>
    </location>
</feature>
<accession>A0A6J6TWN0</accession>
<feature type="compositionally biased region" description="Low complexity" evidence="1">
    <location>
        <begin position="298"/>
        <end position="308"/>
    </location>
</feature>
<evidence type="ECO:0000313" key="3">
    <source>
        <dbReference type="EMBL" id="CAB4751094.1"/>
    </source>
</evidence>
<dbReference type="AlphaFoldDB" id="A0A6J6TWN0"/>
<organism evidence="3">
    <name type="scientific">freshwater metagenome</name>
    <dbReference type="NCBI Taxonomy" id="449393"/>
    <lineage>
        <taxon>unclassified sequences</taxon>
        <taxon>metagenomes</taxon>
        <taxon>ecological metagenomes</taxon>
    </lineage>
</organism>
<evidence type="ECO:0000256" key="2">
    <source>
        <dbReference type="SAM" id="Phobius"/>
    </source>
</evidence>
<feature type="transmembrane region" description="Helical" evidence="2">
    <location>
        <begin position="21"/>
        <end position="48"/>
    </location>
</feature>
<reference evidence="3" key="1">
    <citation type="submission" date="2020-05" db="EMBL/GenBank/DDBJ databases">
        <authorList>
            <person name="Chiriac C."/>
            <person name="Salcher M."/>
            <person name="Ghai R."/>
            <person name="Kavagutti S V."/>
        </authorList>
    </citation>
    <scope>NUCLEOTIDE SEQUENCE</scope>
</reference>
<keyword evidence="2" id="KW-0472">Membrane</keyword>
<feature type="compositionally biased region" description="Basic and acidic residues" evidence="1">
    <location>
        <begin position="267"/>
        <end position="278"/>
    </location>
</feature>
<name>A0A6J6TWN0_9ZZZZ</name>
<dbReference type="EMBL" id="CAEZZJ010000014">
    <property type="protein sequence ID" value="CAB4751094.1"/>
    <property type="molecule type" value="Genomic_DNA"/>
</dbReference>
<gene>
    <name evidence="3" type="ORF">UFOPK2852_00245</name>
</gene>
<keyword evidence="2" id="KW-0812">Transmembrane</keyword>
<feature type="transmembrane region" description="Helical" evidence="2">
    <location>
        <begin position="153"/>
        <end position="173"/>
    </location>
</feature>
<proteinExistence type="predicted"/>
<sequence>MSDEHDFFEANSSGALFKRHLGILILGIFCIFGTFSPWVTVAGIFSVTGNKSEWGITTLLTALAFVIYGLSGLLNNSNLTQQRELFRKIAVGVSAVTLAALLFLLYKYLDAVSDYKKSVADSKASLDNSDLGEFGEALNGVLESLTDTIKPHIGFGFIACLVSVSLGLLLSILKFPKKFESLEENIPSNKNLGTKVEESLESEQRKKKDFKIIITLPSANNKIVISSLIGAMLIAVAFTGFKLGKDSSTTSQSIEKKSVNTSSSAPEDFKLENNEESKVSNSPSPKAKSEDKEKPKVSKSPSPKAKTSIRNIPMQDLSTPEFITITGVPKKLYLDFIGVADSAGDVVTLYNYRFKGSLSGAQYGENIPCAYDVSTSRVGGTFRCIMDLSSITPETFKQLLSGDNPFYFQIQAVSGSNVSKWSKPYFFDWTEFPQVAE</sequence>